<feature type="region of interest" description="Disordered" evidence="1">
    <location>
        <begin position="72"/>
        <end position="164"/>
    </location>
</feature>
<sequence>MKFSPACVSSLLAPVLVTAKSLVANGLEVRSEPNKIHNMDGDTKMNEEAMAFHPTTVSFFPLEVHVDSDVKDNNKEEGEEAASHPTTESAFSLEVRSEPNKIRNMDSDTKKNEEAMASHPTTESFFSLEVHVDSDVKDNNKEEGEEAAYHPTTESTYSSSRGGKEECFPPVTLSKTRKVDAGSLPLSSCSSSRKQICIKKDMKQSSSSIEKASGVCTDIIDIPISYWDISDPSAFSDIPASYWEDSSTTTTNTGTKEDLYYNISQYHKDIHDERHLQVSGCATECSSPRPDVSVYNGSFQDLIEYCINVTTISDCQNYYSGTINCWDTSNITDMSYAFYEQKTFNGFIECWNTSQVTNMESMFGKASRFNKPIGEWDTSQVTEMESMFESALVFNQPIDSWDVSQQFNQPIDSWDVSQVEDMYQMLFIAASFNQCLSTWADKTSDTIGTSFMLFASKCPDTKNLVRPDPKVGPWCQNSEQGCFAPGESSVVVFGLNPKALGDFSNVNGGFLNSADGEYAVIAGGSENTVFSEFSTISGGEANEIAFSSTDCTISGGVDNGIANNAEDSVITGGIENAVCIEFKKNCSGCTISGGGGIVCNGKEAVRTGGGGGFVLGDRSVATGGEDNEVSGKNAVIVGGENNIAKGTLSIALGTQAQANEDSSMVINLNPDSDGRLKSKKAGQFIANAKSYTFQIGMNNDDDGLSIQITEGNIQNLIDALENAA</sequence>
<dbReference type="Proteomes" id="UP000095751">
    <property type="component" value="Unassembled WGS sequence"/>
</dbReference>
<dbReference type="InParanoid" id="A0A1E7F080"/>
<reference evidence="3 4" key="1">
    <citation type="submission" date="2016-09" db="EMBL/GenBank/DDBJ databases">
        <title>Extensive genetic diversity and differential bi-allelic expression allows diatom success in the polar Southern Ocean.</title>
        <authorList>
            <consortium name="DOE Joint Genome Institute"/>
            <person name="Mock T."/>
            <person name="Otillar R.P."/>
            <person name="Strauss J."/>
            <person name="Dupont C."/>
            <person name="Frickenhaus S."/>
            <person name="Maumus F."/>
            <person name="Mcmullan M."/>
            <person name="Sanges R."/>
            <person name="Schmutz J."/>
            <person name="Toseland A."/>
            <person name="Valas R."/>
            <person name="Veluchamy A."/>
            <person name="Ward B.J."/>
            <person name="Allen A."/>
            <person name="Barry K."/>
            <person name="Falciatore A."/>
            <person name="Ferrante M."/>
            <person name="Fortunato A.E."/>
            <person name="Gloeckner G."/>
            <person name="Gruber A."/>
            <person name="Hipkin R."/>
            <person name="Janech M."/>
            <person name="Kroth P."/>
            <person name="Leese F."/>
            <person name="Lindquist E."/>
            <person name="Lyon B.R."/>
            <person name="Martin J."/>
            <person name="Mayer C."/>
            <person name="Parker M."/>
            <person name="Quesneville H."/>
            <person name="Raymond J."/>
            <person name="Uhlig C."/>
            <person name="Valentin K.U."/>
            <person name="Worden A.Z."/>
            <person name="Armbrust E.V."/>
            <person name="Bowler C."/>
            <person name="Green B."/>
            <person name="Moulton V."/>
            <person name="Van Oosterhout C."/>
            <person name="Grigoriev I."/>
        </authorList>
    </citation>
    <scope>NUCLEOTIDE SEQUENCE [LARGE SCALE GENOMIC DNA]</scope>
    <source>
        <strain evidence="3 4">CCMP1102</strain>
    </source>
</reference>
<keyword evidence="2" id="KW-0732">Signal</keyword>
<feature type="compositionally biased region" description="Basic and acidic residues" evidence="1">
    <location>
        <begin position="130"/>
        <end position="142"/>
    </location>
</feature>
<dbReference type="InterPro" id="IPR011049">
    <property type="entry name" value="Serralysin-like_metalloprot_C"/>
</dbReference>
<keyword evidence="4" id="KW-1185">Reference proteome</keyword>
<evidence type="ECO:0000313" key="3">
    <source>
        <dbReference type="EMBL" id="OEU11213.1"/>
    </source>
</evidence>
<accession>A0A1E7F080</accession>
<evidence type="ECO:0000256" key="2">
    <source>
        <dbReference type="SAM" id="SignalP"/>
    </source>
</evidence>
<dbReference type="AlphaFoldDB" id="A0A1E7F080"/>
<dbReference type="OrthoDB" id="47649at2759"/>
<dbReference type="EMBL" id="KV784369">
    <property type="protein sequence ID" value="OEU11213.1"/>
    <property type="molecule type" value="Genomic_DNA"/>
</dbReference>
<protein>
    <recommendedName>
        <fullName evidence="5">DUF285-domain-containing protein</fullName>
    </recommendedName>
</protein>
<dbReference type="Pfam" id="PF03382">
    <property type="entry name" value="DUF285"/>
    <property type="match status" value="2"/>
</dbReference>
<name>A0A1E7F080_9STRA</name>
<dbReference type="Gene3D" id="2.150.10.10">
    <property type="entry name" value="Serralysin-like metalloprotease, C-terminal"/>
    <property type="match status" value="1"/>
</dbReference>
<feature type="signal peptide" evidence="2">
    <location>
        <begin position="1"/>
        <end position="19"/>
    </location>
</feature>
<dbReference type="InterPro" id="IPR005046">
    <property type="entry name" value="DUF285"/>
</dbReference>
<organism evidence="3 4">
    <name type="scientific">Fragilariopsis cylindrus CCMP1102</name>
    <dbReference type="NCBI Taxonomy" id="635003"/>
    <lineage>
        <taxon>Eukaryota</taxon>
        <taxon>Sar</taxon>
        <taxon>Stramenopiles</taxon>
        <taxon>Ochrophyta</taxon>
        <taxon>Bacillariophyta</taxon>
        <taxon>Bacillariophyceae</taxon>
        <taxon>Bacillariophycidae</taxon>
        <taxon>Bacillariales</taxon>
        <taxon>Bacillariaceae</taxon>
        <taxon>Fragilariopsis</taxon>
    </lineage>
</organism>
<feature type="compositionally biased region" description="Polar residues" evidence="1">
    <location>
        <begin position="152"/>
        <end position="161"/>
    </location>
</feature>
<dbReference type="KEGG" id="fcy:FRACYDRAFT_246326"/>
<proteinExistence type="predicted"/>
<evidence type="ECO:0000256" key="1">
    <source>
        <dbReference type="SAM" id="MobiDB-lite"/>
    </source>
</evidence>
<gene>
    <name evidence="3" type="ORF">FRACYDRAFT_246326</name>
</gene>
<feature type="chain" id="PRO_5009192478" description="DUF285-domain-containing protein" evidence="2">
    <location>
        <begin position="20"/>
        <end position="724"/>
    </location>
</feature>
<evidence type="ECO:0000313" key="4">
    <source>
        <dbReference type="Proteomes" id="UP000095751"/>
    </source>
</evidence>
<evidence type="ECO:0008006" key="5">
    <source>
        <dbReference type="Google" id="ProtNLM"/>
    </source>
</evidence>
<feature type="compositionally biased region" description="Basic and acidic residues" evidence="1">
    <location>
        <begin position="95"/>
        <end position="116"/>
    </location>
</feature>